<evidence type="ECO:0000313" key="7">
    <source>
        <dbReference type="EMBL" id="KAK7858094.1"/>
    </source>
</evidence>
<sequence>MGRIGCCDVEGLRKGAWTAEEDKKLLAYIQEHGEGGWRSLPDKAGLKRCGKSCRLRWANYLRPGIKRGKFSAEEEHKIIELHAVLGNR</sequence>
<dbReference type="GO" id="GO:0003677">
    <property type="term" value="F:DNA binding"/>
    <property type="evidence" value="ECO:0007669"/>
    <property type="project" value="UniProtKB-KW"/>
</dbReference>
<dbReference type="InterPro" id="IPR001005">
    <property type="entry name" value="SANT/Myb"/>
</dbReference>
<name>A0AAW0M5T9_QUESU</name>
<protein>
    <submittedName>
        <fullName evidence="7">Transcription factor myb122</fullName>
    </submittedName>
</protein>
<keyword evidence="4" id="KW-0539">Nucleus</keyword>
<evidence type="ECO:0000256" key="2">
    <source>
        <dbReference type="ARBA" id="ARBA00022737"/>
    </source>
</evidence>
<dbReference type="PANTHER" id="PTHR10641">
    <property type="entry name" value="MYB FAMILY TRANSCRIPTION FACTOR"/>
    <property type="match status" value="1"/>
</dbReference>
<dbReference type="Pfam" id="PF00249">
    <property type="entry name" value="Myb_DNA-binding"/>
    <property type="match status" value="1"/>
</dbReference>
<dbReference type="PROSITE" id="PS50090">
    <property type="entry name" value="MYB_LIKE"/>
    <property type="match status" value="1"/>
</dbReference>
<dbReference type="Proteomes" id="UP000237347">
    <property type="component" value="Unassembled WGS sequence"/>
</dbReference>
<dbReference type="GO" id="GO:0005634">
    <property type="term" value="C:nucleus"/>
    <property type="evidence" value="ECO:0007669"/>
    <property type="project" value="UniProtKB-SubCell"/>
</dbReference>
<evidence type="ECO:0000256" key="1">
    <source>
        <dbReference type="ARBA" id="ARBA00004123"/>
    </source>
</evidence>
<accession>A0AAW0M5T9</accession>
<dbReference type="InterPro" id="IPR017930">
    <property type="entry name" value="Myb_dom"/>
</dbReference>
<evidence type="ECO:0000313" key="8">
    <source>
        <dbReference type="Proteomes" id="UP000237347"/>
    </source>
</evidence>
<gene>
    <name evidence="7" type="primary">MYB122</name>
    <name evidence="7" type="ORF">CFP56_014532</name>
</gene>
<dbReference type="PROSITE" id="PS51294">
    <property type="entry name" value="HTH_MYB"/>
    <property type="match status" value="2"/>
</dbReference>
<evidence type="ECO:0000256" key="3">
    <source>
        <dbReference type="ARBA" id="ARBA00023125"/>
    </source>
</evidence>
<comment type="caution">
    <text evidence="7">The sequence shown here is derived from an EMBL/GenBank/DDBJ whole genome shotgun (WGS) entry which is preliminary data.</text>
</comment>
<reference evidence="7 8" key="1">
    <citation type="journal article" date="2018" name="Sci. Data">
        <title>The draft genome sequence of cork oak.</title>
        <authorList>
            <person name="Ramos A.M."/>
            <person name="Usie A."/>
            <person name="Barbosa P."/>
            <person name="Barros P.M."/>
            <person name="Capote T."/>
            <person name="Chaves I."/>
            <person name="Simoes F."/>
            <person name="Abreu I."/>
            <person name="Carrasquinho I."/>
            <person name="Faro C."/>
            <person name="Guimaraes J.B."/>
            <person name="Mendonca D."/>
            <person name="Nobrega F."/>
            <person name="Rodrigues L."/>
            <person name="Saibo N.J.M."/>
            <person name="Varela M.C."/>
            <person name="Egas C."/>
            <person name="Matos J."/>
            <person name="Miguel C.M."/>
            <person name="Oliveira M.M."/>
            <person name="Ricardo C.P."/>
            <person name="Goncalves S."/>
        </authorList>
    </citation>
    <scope>NUCLEOTIDE SEQUENCE [LARGE SCALE GENOMIC DNA]</scope>
    <source>
        <strain evidence="8">cv. HL8</strain>
    </source>
</reference>
<keyword evidence="3" id="KW-0238">DNA-binding</keyword>
<evidence type="ECO:0000259" key="6">
    <source>
        <dbReference type="PROSITE" id="PS51294"/>
    </source>
</evidence>
<feature type="domain" description="Myb-like" evidence="5">
    <location>
        <begin position="9"/>
        <end position="61"/>
    </location>
</feature>
<dbReference type="SUPFAM" id="SSF46689">
    <property type="entry name" value="Homeodomain-like"/>
    <property type="match status" value="1"/>
</dbReference>
<comment type="subcellular location">
    <subcellularLocation>
        <location evidence="1">Nucleus</location>
    </subcellularLocation>
</comment>
<dbReference type="FunFam" id="1.10.10.60:FF:000001">
    <property type="entry name" value="MYB-related transcription factor"/>
    <property type="match status" value="1"/>
</dbReference>
<evidence type="ECO:0000259" key="5">
    <source>
        <dbReference type="PROSITE" id="PS50090"/>
    </source>
</evidence>
<dbReference type="EMBL" id="PKMF04000022">
    <property type="protein sequence ID" value="KAK7858094.1"/>
    <property type="molecule type" value="Genomic_DNA"/>
</dbReference>
<dbReference type="SMART" id="SM00717">
    <property type="entry name" value="SANT"/>
    <property type="match status" value="1"/>
</dbReference>
<dbReference type="CDD" id="cd00167">
    <property type="entry name" value="SANT"/>
    <property type="match status" value="1"/>
</dbReference>
<proteinExistence type="predicted"/>
<dbReference type="InterPro" id="IPR009057">
    <property type="entry name" value="Homeodomain-like_sf"/>
</dbReference>
<dbReference type="InterPro" id="IPR015495">
    <property type="entry name" value="Myb_TF_plants"/>
</dbReference>
<feature type="domain" description="HTH myb-type" evidence="6">
    <location>
        <begin position="66"/>
        <end position="88"/>
    </location>
</feature>
<organism evidence="7 8">
    <name type="scientific">Quercus suber</name>
    <name type="common">Cork oak</name>
    <dbReference type="NCBI Taxonomy" id="58331"/>
    <lineage>
        <taxon>Eukaryota</taxon>
        <taxon>Viridiplantae</taxon>
        <taxon>Streptophyta</taxon>
        <taxon>Embryophyta</taxon>
        <taxon>Tracheophyta</taxon>
        <taxon>Spermatophyta</taxon>
        <taxon>Magnoliopsida</taxon>
        <taxon>eudicotyledons</taxon>
        <taxon>Gunneridae</taxon>
        <taxon>Pentapetalae</taxon>
        <taxon>rosids</taxon>
        <taxon>fabids</taxon>
        <taxon>Fagales</taxon>
        <taxon>Fagaceae</taxon>
        <taxon>Quercus</taxon>
    </lineage>
</organism>
<feature type="domain" description="HTH myb-type" evidence="6">
    <location>
        <begin position="12"/>
        <end position="65"/>
    </location>
</feature>
<evidence type="ECO:0000256" key="4">
    <source>
        <dbReference type="ARBA" id="ARBA00023242"/>
    </source>
</evidence>
<keyword evidence="2" id="KW-0677">Repeat</keyword>
<dbReference type="Gene3D" id="1.10.10.60">
    <property type="entry name" value="Homeodomain-like"/>
    <property type="match status" value="1"/>
</dbReference>
<dbReference type="PANTHER" id="PTHR10641:SF1328">
    <property type="entry name" value="TRANSCRIPTION FACTOR MYB34"/>
    <property type="match status" value="1"/>
</dbReference>
<dbReference type="AlphaFoldDB" id="A0AAW0M5T9"/>
<keyword evidence="8" id="KW-1185">Reference proteome</keyword>